<proteinExistence type="predicted"/>
<reference evidence="1" key="1">
    <citation type="submission" date="2018-05" db="EMBL/GenBank/DDBJ databases">
        <authorList>
            <person name="Lanie J.A."/>
            <person name="Ng W.-L."/>
            <person name="Kazmierczak K.M."/>
            <person name="Andrzejewski T.M."/>
            <person name="Davidsen T.M."/>
            <person name="Wayne K.J."/>
            <person name="Tettelin H."/>
            <person name="Glass J.I."/>
            <person name="Rusch D."/>
            <person name="Podicherti R."/>
            <person name="Tsui H.-C.T."/>
            <person name="Winkler M.E."/>
        </authorList>
    </citation>
    <scope>NUCLEOTIDE SEQUENCE</scope>
</reference>
<protein>
    <submittedName>
        <fullName evidence="1">Uncharacterized protein</fullName>
    </submittedName>
</protein>
<accession>A0A383EGS8</accession>
<dbReference type="PROSITE" id="PS51257">
    <property type="entry name" value="PROKAR_LIPOPROTEIN"/>
    <property type="match status" value="1"/>
</dbReference>
<organism evidence="1">
    <name type="scientific">marine metagenome</name>
    <dbReference type="NCBI Taxonomy" id="408172"/>
    <lineage>
        <taxon>unclassified sequences</taxon>
        <taxon>metagenomes</taxon>
        <taxon>ecological metagenomes</taxon>
    </lineage>
</organism>
<dbReference type="EMBL" id="UINC01225653">
    <property type="protein sequence ID" value="SVE55814.1"/>
    <property type="molecule type" value="Genomic_DNA"/>
</dbReference>
<sequence>MFNKKEIIIGVLAAFVGISLAYACRLEAKEEYVCKRMSGCALFPEAKTQAEYCPTCILVDEKMEVVTPTHSTRRKNRKHSTTVCNHWNPITSVEPLVCRIVVSSN</sequence>
<evidence type="ECO:0000313" key="1">
    <source>
        <dbReference type="EMBL" id="SVE55814.1"/>
    </source>
</evidence>
<name>A0A383EGS8_9ZZZZ</name>
<gene>
    <name evidence="1" type="ORF">METZ01_LOCUS508668</name>
</gene>
<dbReference type="AlphaFoldDB" id="A0A383EGS8"/>